<evidence type="ECO:0000256" key="3">
    <source>
        <dbReference type="ARBA" id="ARBA00022737"/>
    </source>
</evidence>
<dbReference type="InterPro" id="IPR008930">
    <property type="entry name" value="Terpenoid_cyclase/PrenylTrfase"/>
</dbReference>
<protein>
    <submittedName>
        <fullName evidence="6">Prenyltransferase/squalene oxidase repeat-containing protein</fullName>
    </submittedName>
</protein>
<evidence type="ECO:0000256" key="1">
    <source>
        <dbReference type="ARBA" id="ARBA00004999"/>
    </source>
</evidence>
<evidence type="ECO:0000259" key="4">
    <source>
        <dbReference type="Pfam" id="PF00432"/>
    </source>
</evidence>
<gene>
    <name evidence="6" type="ORF">QTN89_19400</name>
</gene>
<keyword evidence="3" id="KW-0677">Repeat</keyword>
<dbReference type="InterPro" id="IPR001330">
    <property type="entry name" value="Prenyltrans"/>
</dbReference>
<sequence>MCAVLADRETHPKASVDRSSVLLRQLIRRGMDYLRRQQNTDGGFGDTDRSHSNIATSYLVLAASTLADKRGFDALDPGQLERLNGYLDRSGRLNGLRARYGKDKTFVVPIMNNMAIAGLISWDDVAALPFEAAIFPQSMYRFLQMPVVSYAIPALVAIGQARHFLGRKTVFPLRLLRSMAIGRTLRVLRRMQPESGGYLEATPLTAFVVMSLAATGRSGLQVVDEGLKFLQASILDDGSWPIDTNLATWVTSLSVHALASDPEDDGDWYSDELLDWHLGCQHQERHPFTGAEPGGWGWTDLTGAVPDSDDTPAAILALGCMRRFADAARIEKLDQAVRQGESWLRRLQNRNGGWPTFCRGWGKLPFDRSSTDLTAHAIRAIRSIDHQAAADDDRVAIRSGIRFLEREQQASGAWLPLWFGNQDREDESNPIYGTAKVLVAGAVCSSRRDKGVDFLIRQQNADGGWGGGQSLSEKIAKLAKSDPEMREIDPKFSHEITSSVEETALAVEALAAVLLQLRSVENDGEQPFQRSNSGAQVLEKGVSSSNRVVEMTGGELPGKRNNLVGGQVVAAGNEPVIEAILRGVEFLVQSVRDRRHEVAWPIGFYFAKLWYHERLYPLIFATTALGKFLRATETEINHHWPK</sequence>
<keyword evidence="7" id="KW-1185">Reference proteome</keyword>
<organism evidence="6 7">
    <name type="scientific">Roseiconus lacunae</name>
    <dbReference type="NCBI Taxonomy" id="2605694"/>
    <lineage>
        <taxon>Bacteria</taxon>
        <taxon>Pseudomonadati</taxon>
        <taxon>Planctomycetota</taxon>
        <taxon>Planctomycetia</taxon>
        <taxon>Pirellulales</taxon>
        <taxon>Pirellulaceae</taxon>
        <taxon>Roseiconus</taxon>
    </lineage>
</organism>
<comment type="pathway">
    <text evidence="1">Secondary metabolite biosynthesis; hopanoid biosynthesis.</text>
</comment>
<dbReference type="Proteomes" id="UP001239462">
    <property type="component" value="Unassembled WGS sequence"/>
</dbReference>
<dbReference type="Pfam" id="PF13243">
    <property type="entry name" value="SQHop_cyclase_C"/>
    <property type="match status" value="1"/>
</dbReference>
<name>A0ABT7PM84_9BACT</name>
<accession>A0ABT7PM84</accession>
<dbReference type="PANTHER" id="PTHR11764">
    <property type="entry name" value="TERPENE CYCLASE/MUTASE FAMILY MEMBER"/>
    <property type="match status" value="1"/>
</dbReference>
<evidence type="ECO:0000313" key="6">
    <source>
        <dbReference type="EMBL" id="MDM4017624.1"/>
    </source>
</evidence>
<feature type="domain" description="Prenyltransferase alpha-alpha toroid" evidence="4">
    <location>
        <begin position="27"/>
        <end position="74"/>
    </location>
</feature>
<dbReference type="Gene3D" id="1.50.10.20">
    <property type="match status" value="2"/>
</dbReference>
<dbReference type="PANTHER" id="PTHR11764:SF20">
    <property type="entry name" value="LANOSTEROL SYNTHASE"/>
    <property type="match status" value="1"/>
</dbReference>
<evidence type="ECO:0000259" key="5">
    <source>
        <dbReference type="Pfam" id="PF13243"/>
    </source>
</evidence>
<evidence type="ECO:0000256" key="2">
    <source>
        <dbReference type="ARBA" id="ARBA00009755"/>
    </source>
</evidence>
<dbReference type="Pfam" id="PF00432">
    <property type="entry name" value="Prenyltrans"/>
    <property type="match status" value="1"/>
</dbReference>
<comment type="caution">
    <text evidence="6">The sequence shown here is derived from an EMBL/GenBank/DDBJ whole genome shotgun (WGS) entry which is preliminary data.</text>
</comment>
<feature type="domain" description="Squalene cyclase C-terminal" evidence="5">
    <location>
        <begin position="249"/>
        <end position="468"/>
    </location>
</feature>
<dbReference type="InterPro" id="IPR018333">
    <property type="entry name" value="Squalene_cyclase"/>
</dbReference>
<dbReference type="InterPro" id="IPR032696">
    <property type="entry name" value="SQ_cyclase_C"/>
</dbReference>
<proteinExistence type="inferred from homology"/>
<dbReference type="SUPFAM" id="SSF48239">
    <property type="entry name" value="Terpenoid cyclases/Protein prenyltransferases"/>
    <property type="match status" value="2"/>
</dbReference>
<evidence type="ECO:0000313" key="7">
    <source>
        <dbReference type="Proteomes" id="UP001239462"/>
    </source>
</evidence>
<reference evidence="6 7" key="1">
    <citation type="submission" date="2023-06" db="EMBL/GenBank/DDBJ databases">
        <title>Roseiconus lacunae JC819 isolated from Gulf of Mannar region, Tamil Nadu.</title>
        <authorList>
            <person name="Pk S."/>
            <person name="Ch S."/>
            <person name="Ch V.R."/>
        </authorList>
    </citation>
    <scope>NUCLEOTIDE SEQUENCE [LARGE SCALE GENOMIC DNA]</scope>
    <source>
        <strain evidence="6 7">JC819</strain>
    </source>
</reference>
<dbReference type="EMBL" id="JASZZN010000015">
    <property type="protein sequence ID" value="MDM4017624.1"/>
    <property type="molecule type" value="Genomic_DNA"/>
</dbReference>
<comment type="similarity">
    <text evidence="2">Belongs to the terpene cyclase/mutase family.</text>
</comment>